<dbReference type="InterPro" id="IPR000262">
    <property type="entry name" value="FMN-dep_DH"/>
</dbReference>
<evidence type="ECO:0000313" key="10">
    <source>
        <dbReference type="Proteomes" id="UP000191153"/>
    </source>
</evidence>
<sequence>MDIKEVKENAKERMKGFCNLCRECDGVWCAGKVPGMGGAGTGNSFKRNYEKLKQLKVIMRTLHNVKNPQMECELFGEKLSFPGIIAPITGTKFNMGGYVSDKEYSEDIILGSKQAGTIAMIGDTGDENCYKVGLEMIKKYGKGIAIIKPRENKEIIKRIRMAEEVGALGVGIDADGAGLVTMKLFGQPVGPKNLDDLKELVNSTKLPFIVKGILTVEEVELCIEAGVHTVIISNHGGRCLNDTISSVEVLEEIVEKTGNKINILVDGSVREGVDILKYLALGAKGVLIGRPIIWGSIGGREEGVKVVLDTLKNQLYQSMILTGTENVNSVSKKILFK</sequence>
<dbReference type="PIRSF" id="PIRSF000138">
    <property type="entry name" value="Al-hdrx_acd_dh"/>
    <property type="match status" value="1"/>
</dbReference>
<feature type="binding site" evidence="7">
    <location>
        <position position="233"/>
    </location>
    <ligand>
        <name>FMN</name>
        <dbReference type="ChEBI" id="CHEBI:58210"/>
    </ligand>
</feature>
<evidence type="ECO:0000256" key="4">
    <source>
        <dbReference type="ARBA" id="ARBA00023002"/>
    </source>
</evidence>
<protein>
    <submittedName>
        <fullName evidence="9">FMN-dependent dehydrogenase, includes L-lactate dehydrogenase and type II isopentenyl diphosphate isomerase</fullName>
    </submittedName>
</protein>
<dbReference type="PANTHER" id="PTHR10578">
    <property type="entry name" value="S -2-HYDROXY-ACID OXIDASE-RELATED"/>
    <property type="match status" value="1"/>
</dbReference>
<dbReference type="AlphaFoldDB" id="A0A1T4K1P5"/>
<feature type="binding site" evidence="7">
    <location>
        <position position="235"/>
    </location>
    <ligand>
        <name>glyoxylate</name>
        <dbReference type="ChEBI" id="CHEBI:36655"/>
    </ligand>
</feature>
<keyword evidence="4" id="KW-0560">Oxidoreductase</keyword>
<keyword evidence="2 7" id="KW-0285">Flavoprotein</keyword>
<evidence type="ECO:0000259" key="8">
    <source>
        <dbReference type="PROSITE" id="PS51349"/>
    </source>
</evidence>
<dbReference type="Pfam" id="PF01070">
    <property type="entry name" value="FMN_dh"/>
    <property type="match status" value="2"/>
</dbReference>
<dbReference type="STRING" id="180163.SAMN02745174_00242"/>
<comment type="similarity">
    <text evidence="5">Belongs to the FMN-dependent alpha-hydroxy acid dehydrogenase family.</text>
</comment>
<dbReference type="InterPro" id="IPR012133">
    <property type="entry name" value="Alpha-hydoxy_acid_DH_FMN"/>
</dbReference>
<reference evidence="9 10" key="1">
    <citation type="submission" date="2017-02" db="EMBL/GenBank/DDBJ databases">
        <authorList>
            <person name="Peterson S.W."/>
        </authorList>
    </citation>
    <scope>NUCLEOTIDE SEQUENCE [LARGE SCALE GENOMIC DNA]</scope>
    <source>
        <strain evidence="9 10">ATCC 700028</strain>
    </source>
</reference>
<evidence type="ECO:0000256" key="3">
    <source>
        <dbReference type="ARBA" id="ARBA00022643"/>
    </source>
</evidence>
<keyword evidence="3 7" id="KW-0288">FMN</keyword>
<evidence type="ECO:0000256" key="5">
    <source>
        <dbReference type="ARBA" id="ARBA00024042"/>
    </source>
</evidence>
<dbReference type="GO" id="GO:0010181">
    <property type="term" value="F:FMN binding"/>
    <property type="evidence" value="ECO:0007669"/>
    <property type="project" value="InterPro"/>
</dbReference>
<dbReference type="PROSITE" id="PS51349">
    <property type="entry name" value="FMN_HYDROXY_ACID_DH_2"/>
    <property type="match status" value="1"/>
</dbReference>
<feature type="active site" description="Proton acceptor" evidence="6">
    <location>
        <position position="235"/>
    </location>
</feature>
<dbReference type="GO" id="GO:0016491">
    <property type="term" value="F:oxidoreductase activity"/>
    <property type="evidence" value="ECO:0007669"/>
    <property type="project" value="UniProtKB-KW"/>
</dbReference>
<accession>A0A1T4K1P5</accession>
<dbReference type="GO" id="GO:0016853">
    <property type="term" value="F:isomerase activity"/>
    <property type="evidence" value="ECO:0007669"/>
    <property type="project" value="UniProtKB-KW"/>
</dbReference>
<evidence type="ECO:0000256" key="7">
    <source>
        <dbReference type="PIRSR" id="PIRSR000138-2"/>
    </source>
</evidence>
<dbReference type="PANTHER" id="PTHR10578:SF107">
    <property type="entry name" value="2-HYDROXYACID OXIDASE 1"/>
    <property type="match status" value="1"/>
</dbReference>
<gene>
    <name evidence="9" type="ORF">SAMN02745174_00242</name>
</gene>
<dbReference type="Gene3D" id="3.20.20.70">
    <property type="entry name" value="Aldolase class I"/>
    <property type="match status" value="1"/>
</dbReference>
<dbReference type="InterPro" id="IPR037396">
    <property type="entry name" value="FMN_HAD"/>
</dbReference>
<dbReference type="SUPFAM" id="SSF51395">
    <property type="entry name" value="FMN-linked oxidoreductases"/>
    <property type="match status" value="1"/>
</dbReference>
<comment type="cofactor">
    <cofactor evidence="1">
        <name>FMN</name>
        <dbReference type="ChEBI" id="CHEBI:58210"/>
    </cofactor>
</comment>
<feature type="binding site" evidence="7">
    <location>
        <begin position="266"/>
        <end position="270"/>
    </location>
    <ligand>
        <name>FMN</name>
        <dbReference type="ChEBI" id="CHEBI:58210"/>
    </ligand>
</feature>
<name>A0A1T4K1P5_9FUSO</name>
<feature type="binding site" evidence="7">
    <location>
        <position position="238"/>
    </location>
    <ligand>
        <name>glyoxylate</name>
        <dbReference type="ChEBI" id="CHEBI:36655"/>
    </ligand>
</feature>
<keyword evidence="9" id="KW-0413">Isomerase</keyword>
<dbReference type="CDD" id="cd02809">
    <property type="entry name" value="alpha_hydroxyacid_oxid_FMN"/>
    <property type="match status" value="1"/>
</dbReference>
<proteinExistence type="inferred from homology"/>
<feature type="binding site" evidence="7">
    <location>
        <position position="211"/>
    </location>
    <ligand>
        <name>FMN</name>
        <dbReference type="ChEBI" id="CHEBI:58210"/>
    </ligand>
</feature>
<keyword evidence="10" id="KW-1185">Reference proteome</keyword>
<evidence type="ECO:0000256" key="6">
    <source>
        <dbReference type="PIRSR" id="PIRSR000138-1"/>
    </source>
</evidence>
<dbReference type="RefSeq" id="WP_078692787.1">
    <property type="nucleotide sequence ID" value="NZ_FUWX01000004.1"/>
</dbReference>
<evidence type="ECO:0000256" key="1">
    <source>
        <dbReference type="ARBA" id="ARBA00001917"/>
    </source>
</evidence>
<dbReference type="OrthoDB" id="9770452at2"/>
<dbReference type="EMBL" id="FUWX01000004">
    <property type="protein sequence ID" value="SJZ36207.1"/>
    <property type="molecule type" value="Genomic_DNA"/>
</dbReference>
<dbReference type="Proteomes" id="UP000191153">
    <property type="component" value="Unassembled WGS sequence"/>
</dbReference>
<evidence type="ECO:0000256" key="2">
    <source>
        <dbReference type="ARBA" id="ARBA00022630"/>
    </source>
</evidence>
<feature type="domain" description="FMN hydroxy acid dehydrogenase" evidence="8">
    <location>
        <begin position="37"/>
        <end position="337"/>
    </location>
</feature>
<organism evidence="9 10">
    <name type="scientific">Cetobacterium ceti</name>
    <dbReference type="NCBI Taxonomy" id="180163"/>
    <lineage>
        <taxon>Bacteria</taxon>
        <taxon>Fusobacteriati</taxon>
        <taxon>Fusobacteriota</taxon>
        <taxon>Fusobacteriia</taxon>
        <taxon>Fusobacteriales</taxon>
        <taxon>Fusobacteriaceae</taxon>
        <taxon>Cetobacterium</taxon>
    </lineage>
</organism>
<feature type="binding site" evidence="7">
    <location>
        <begin position="289"/>
        <end position="290"/>
    </location>
    <ligand>
        <name>FMN</name>
        <dbReference type="ChEBI" id="CHEBI:58210"/>
    </ligand>
</feature>
<evidence type="ECO:0000313" key="9">
    <source>
        <dbReference type="EMBL" id="SJZ36207.1"/>
    </source>
</evidence>
<dbReference type="InterPro" id="IPR013785">
    <property type="entry name" value="Aldolase_TIM"/>
</dbReference>